<dbReference type="RefSeq" id="WP_338013028.1">
    <property type="nucleotide sequence ID" value="NZ_MTSD02000273.1"/>
</dbReference>
<feature type="non-terminal residue" evidence="2">
    <location>
        <position position="126"/>
    </location>
</feature>
<feature type="non-terminal residue" evidence="2">
    <location>
        <position position="1"/>
    </location>
</feature>
<dbReference type="AlphaFoldDB" id="A0A1T1G919"/>
<gene>
    <name evidence="2" type="ORF">BTA35_0217635</name>
</gene>
<dbReference type="PANTHER" id="PTHR36837:SF5">
    <property type="entry name" value="POLY-3-HYDROXYBUTYRATE SYNTHASE"/>
    <property type="match status" value="1"/>
</dbReference>
<protein>
    <submittedName>
        <fullName evidence="2">Poly-beta-hydroxybutyrate polymerase</fullName>
    </submittedName>
</protein>
<evidence type="ECO:0000313" key="2">
    <source>
        <dbReference type="EMBL" id="OOV74099.1"/>
    </source>
</evidence>
<keyword evidence="3" id="KW-1185">Reference proteome</keyword>
<dbReference type="InterPro" id="IPR000073">
    <property type="entry name" value="AB_hydrolase_1"/>
</dbReference>
<evidence type="ECO:0000313" key="3">
    <source>
        <dbReference type="Proteomes" id="UP000190064"/>
    </source>
</evidence>
<reference evidence="2" key="1">
    <citation type="submission" date="2017-02" db="EMBL/GenBank/DDBJ databases">
        <title>Draft Genome Sequence of the Salt Water Bacterium Oceanospirillum linum ATCC 11336.</title>
        <authorList>
            <person name="Trachtenberg A.M."/>
            <person name="Carney J.G."/>
            <person name="Linnane J.D."/>
            <person name="Rheaume B.A."/>
            <person name="Pitts N.L."/>
            <person name="Mykles D.L."/>
            <person name="Maclea K.S."/>
        </authorList>
    </citation>
    <scope>NUCLEOTIDE SEQUENCE [LARGE SCALE GENOMIC DNA]</scope>
    <source>
        <strain evidence="2">ATCC 11336</strain>
    </source>
</reference>
<dbReference type="PANTHER" id="PTHR36837">
    <property type="entry name" value="POLY(3-HYDROXYALKANOATE) POLYMERASE SUBUNIT PHAC"/>
    <property type="match status" value="1"/>
</dbReference>
<dbReference type="Proteomes" id="UP000190064">
    <property type="component" value="Unassembled WGS sequence"/>
</dbReference>
<organism evidence="2 3">
    <name type="scientific">Oceanospirillum linum</name>
    <dbReference type="NCBI Taxonomy" id="966"/>
    <lineage>
        <taxon>Bacteria</taxon>
        <taxon>Pseudomonadati</taxon>
        <taxon>Pseudomonadota</taxon>
        <taxon>Gammaproteobacteria</taxon>
        <taxon>Oceanospirillales</taxon>
        <taxon>Oceanospirillaceae</taxon>
        <taxon>Oceanospirillum</taxon>
    </lineage>
</organism>
<dbReference type="InterPro" id="IPR051321">
    <property type="entry name" value="PHA/PHB_synthase"/>
</dbReference>
<accession>A0A1T1G919</accession>
<name>A0A1T1G919_OCELI</name>
<comment type="caution">
    <text evidence="2">The sequence shown here is derived from an EMBL/GenBank/DDBJ whole genome shotgun (WGS) entry which is preliminary data.</text>
</comment>
<dbReference type="Gene3D" id="3.40.50.1820">
    <property type="entry name" value="alpha/beta hydrolase"/>
    <property type="match status" value="1"/>
</dbReference>
<dbReference type="EMBL" id="MTSD02000273">
    <property type="protein sequence ID" value="OOV74099.1"/>
    <property type="molecule type" value="Genomic_DNA"/>
</dbReference>
<dbReference type="Pfam" id="PF00561">
    <property type="entry name" value="Abhydrolase_1"/>
    <property type="match status" value="1"/>
</dbReference>
<dbReference type="InterPro" id="IPR029058">
    <property type="entry name" value="AB_hydrolase_fold"/>
</dbReference>
<proteinExistence type="predicted"/>
<sequence length="126" mass="13674">YLVDAGYTVFMISWRNPSNAARELGLNDYLEQGLMAALREARERTRGERVHAVGYCLGGTLLSIAAATLAREAKLTPDTVDDPFASVTLLAAQTDFSEQGELGNFIDASELAALDALMWEQGYLDG</sequence>
<feature type="domain" description="AB hydrolase-1" evidence="1">
    <location>
        <begin position="2"/>
        <end position="101"/>
    </location>
</feature>
<dbReference type="SUPFAM" id="SSF53474">
    <property type="entry name" value="alpha/beta-Hydrolases"/>
    <property type="match status" value="1"/>
</dbReference>
<evidence type="ECO:0000259" key="1">
    <source>
        <dbReference type="Pfam" id="PF00561"/>
    </source>
</evidence>